<keyword evidence="5" id="KW-1185">Reference proteome</keyword>
<dbReference type="KEGG" id="tpep:A0127_09215"/>
<evidence type="ECO:0000313" key="4">
    <source>
        <dbReference type="EMBL" id="AMQ19328.1"/>
    </source>
</evidence>
<name>A0A142CX26_9EURY</name>
<sequence length="142" mass="16165">MRIMLRPPFDAELPAGFEEIIRSKLMGKEVTTGETVEIDLLGKPLRFEVILADPSPMKVSKNTRIEITRNEVKEITLEFDEKVKEVLPFSKGPVVVLENEVRIYNWSGQKLYSGKFEELKEVRVAEGRVVVVHGSKLTIIEP</sequence>
<dbReference type="Gene3D" id="2.40.10.360">
    <property type="match status" value="1"/>
</dbReference>
<dbReference type="RefSeq" id="WP_062390556.1">
    <property type="nucleotide sequence ID" value="NZ_CP014750.1"/>
</dbReference>
<dbReference type="AlphaFoldDB" id="A0A142CX26"/>
<dbReference type="InterPro" id="IPR029067">
    <property type="entry name" value="CDC48_domain_2-like_sf"/>
</dbReference>
<keyword evidence="1" id="KW-0547">Nucleotide-binding</keyword>
<dbReference type="OrthoDB" id="86308at2157"/>
<dbReference type="Pfam" id="PF02933">
    <property type="entry name" value="CDC48_2"/>
    <property type="match status" value="1"/>
</dbReference>
<dbReference type="Proteomes" id="UP000073604">
    <property type="component" value="Chromosome"/>
</dbReference>
<dbReference type="SMART" id="SM01072">
    <property type="entry name" value="CDC48_2"/>
    <property type="match status" value="1"/>
</dbReference>
<dbReference type="Pfam" id="PF20986">
    <property type="entry name" value="DUF6849"/>
    <property type="match status" value="1"/>
</dbReference>
<evidence type="ECO:0000259" key="3">
    <source>
        <dbReference type="SMART" id="SM01072"/>
    </source>
</evidence>
<dbReference type="STRING" id="53952.A0127_09215"/>
<dbReference type="SUPFAM" id="SSF54585">
    <property type="entry name" value="Cdc48 domain 2-like"/>
    <property type="match status" value="1"/>
</dbReference>
<keyword evidence="2" id="KW-0067">ATP-binding</keyword>
<evidence type="ECO:0000313" key="5">
    <source>
        <dbReference type="Proteomes" id="UP000073604"/>
    </source>
</evidence>
<organism evidence="4 5">
    <name type="scientific">Thermococcus peptonophilus</name>
    <dbReference type="NCBI Taxonomy" id="53952"/>
    <lineage>
        <taxon>Archaea</taxon>
        <taxon>Methanobacteriati</taxon>
        <taxon>Methanobacteriota</taxon>
        <taxon>Thermococci</taxon>
        <taxon>Thermococcales</taxon>
        <taxon>Thermococcaceae</taxon>
        <taxon>Thermococcus</taxon>
    </lineage>
</organism>
<dbReference type="EMBL" id="CP014750">
    <property type="protein sequence ID" value="AMQ19328.1"/>
    <property type="molecule type" value="Genomic_DNA"/>
</dbReference>
<protein>
    <submittedName>
        <fullName evidence="4">ATPase</fullName>
    </submittedName>
</protein>
<proteinExistence type="predicted"/>
<accession>A0A142CX26</accession>
<feature type="domain" description="CDC48" evidence="3">
    <location>
        <begin position="12"/>
        <end position="74"/>
    </location>
</feature>
<dbReference type="GO" id="GO:0005524">
    <property type="term" value="F:ATP binding"/>
    <property type="evidence" value="ECO:0007669"/>
    <property type="project" value="UniProtKB-KW"/>
</dbReference>
<dbReference type="InterPro" id="IPR004201">
    <property type="entry name" value="Cdc48_dom2"/>
</dbReference>
<dbReference type="InterPro" id="IPR049295">
    <property type="entry name" value="DUF6849"/>
</dbReference>
<dbReference type="GeneID" id="27140725"/>
<evidence type="ECO:0000256" key="1">
    <source>
        <dbReference type="ARBA" id="ARBA00022741"/>
    </source>
</evidence>
<reference evidence="5" key="1">
    <citation type="submission" date="2016-03" db="EMBL/GenBank/DDBJ databases">
        <authorList>
            <person name="Oger P.M."/>
        </authorList>
    </citation>
    <scope>NUCLEOTIDE SEQUENCE [LARGE SCALE GENOMIC DNA]</scope>
    <source>
        <strain evidence="5">OG-1</strain>
    </source>
</reference>
<gene>
    <name evidence="4" type="ORF">A0127_09215</name>
</gene>
<dbReference type="Gene3D" id="3.10.330.10">
    <property type="match status" value="1"/>
</dbReference>
<evidence type="ECO:0000256" key="2">
    <source>
        <dbReference type="ARBA" id="ARBA00022840"/>
    </source>
</evidence>